<reference evidence="5 7" key="1">
    <citation type="journal article" date="2012" name="Nature">
        <title>Algal genomes reveal evolutionary mosaicism and the fate of nucleomorphs.</title>
        <authorList>
            <consortium name="DOE Joint Genome Institute"/>
            <person name="Curtis B.A."/>
            <person name="Tanifuji G."/>
            <person name="Burki F."/>
            <person name="Gruber A."/>
            <person name="Irimia M."/>
            <person name="Maruyama S."/>
            <person name="Arias M.C."/>
            <person name="Ball S.G."/>
            <person name="Gile G.H."/>
            <person name="Hirakawa Y."/>
            <person name="Hopkins J.F."/>
            <person name="Kuo A."/>
            <person name="Rensing S.A."/>
            <person name="Schmutz J."/>
            <person name="Symeonidi A."/>
            <person name="Elias M."/>
            <person name="Eveleigh R.J."/>
            <person name="Herman E.K."/>
            <person name="Klute M.J."/>
            <person name="Nakayama T."/>
            <person name="Obornik M."/>
            <person name="Reyes-Prieto A."/>
            <person name="Armbrust E.V."/>
            <person name="Aves S.J."/>
            <person name="Beiko R.G."/>
            <person name="Coutinho P."/>
            <person name="Dacks J.B."/>
            <person name="Durnford D.G."/>
            <person name="Fast N.M."/>
            <person name="Green B.R."/>
            <person name="Grisdale C.J."/>
            <person name="Hempel F."/>
            <person name="Henrissat B."/>
            <person name="Hoppner M.P."/>
            <person name="Ishida K."/>
            <person name="Kim E."/>
            <person name="Koreny L."/>
            <person name="Kroth P.G."/>
            <person name="Liu Y."/>
            <person name="Malik S.B."/>
            <person name="Maier U.G."/>
            <person name="McRose D."/>
            <person name="Mock T."/>
            <person name="Neilson J.A."/>
            <person name="Onodera N.T."/>
            <person name="Poole A.M."/>
            <person name="Pritham E.J."/>
            <person name="Richards T.A."/>
            <person name="Rocap G."/>
            <person name="Roy S.W."/>
            <person name="Sarai C."/>
            <person name="Schaack S."/>
            <person name="Shirato S."/>
            <person name="Slamovits C.H."/>
            <person name="Spencer D.F."/>
            <person name="Suzuki S."/>
            <person name="Worden A.Z."/>
            <person name="Zauner S."/>
            <person name="Barry K."/>
            <person name="Bell C."/>
            <person name="Bharti A.K."/>
            <person name="Crow J.A."/>
            <person name="Grimwood J."/>
            <person name="Kramer R."/>
            <person name="Lindquist E."/>
            <person name="Lucas S."/>
            <person name="Salamov A."/>
            <person name="McFadden G.I."/>
            <person name="Lane C.E."/>
            <person name="Keeling P.J."/>
            <person name="Gray M.W."/>
            <person name="Grigoriev I.V."/>
            <person name="Archibald J.M."/>
        </authorList>
    </citation>
    <scope>NUCLEOTIDE SEQUENCE</scope>
    <source>
        <strain evidence="5 7">CCMP2712</strain>
    </source>
</reference>
<keyword evidence="4" id="KW-0963">Cytoplasm</keyword>
<evidence type="ECO:0008006" key="8">
    <source>
        <dbReference type="Google" id="ProtNLM"/>
    </source>
</evidence>
<dbReference type="GeneID" id="17300162"/>
<dbReference type="GO" id="GO:0007266">
    <property type="term" value="P:Rho protein signal transduction"/>
    <property type="evidence" value="ECO:0007669"/>
    <property type="project" value="InterPro"/>
</dbReference>
<dbReference type="PRINTS" id="PR00492">
    <property type="entry name" value="RHOGDI"/>
</dbReference>
<organism evidence="5">
    <name type="scientific">Guillardia theta (strain CCMP2712)</name>
    <name type="common">Cryptophyte</name>
    <dbReference type="NCBI Taxonomy" id="905079"/>
    <lineage>
        <taxon>Eukaryota</taxon>
        <taxon>Cryptophyceae</taxon>
        <taxon>Pyrenomonadales</taxon>
        <taxon>Geminigeraceae</taxon>
        <taxon>Guillardia</taxon>
    </lineage>
</organism>
<dbReference type="InterPro" id="IPR000406">
    <property type="entry name" value="Rho_GDI"/>
</dbReference>
<dbReference type="GO" id="GO:0005094">
    <property type="term" value="F:Rho GDP-dissociation inhibitor activity"/>
    <property type="evidence" value="ECO:0007669"/>
    <property type="project" value="InterPro"/>
</dbReference>
<evidence type="ECO:0000313" key="6">
    <source>
        <dbReference type="EnsemblProtists" id="EKX43430"/>
    </source>
</evidence>
<dbReference type="Proteomes" id="UP000011087">
    <property type="component" value="Unassembled WGS sequence"/>
</dbReference>
<keyword evidence="7" id="KW-1185">Reference proteome</keyword>
<evidence type="ECO:0000256" key="3">
    <source>
        <dbReference type="ARBA" id="ARBA00022468"/>
    </source>
</evidence>
<dbReference type="GO" id="GO:0016020">
    <property type="term" value="C:membrane"/>
    <property type="evidence" value="ECO:0007669"/>
    <property type="project" value="TreeGrafter"/>
</dbReference>
<keyword evidence="3" id="KW-0343">GTPase activation</keyword>
<dbReference type="OMA" id="YKPTAAK"/>
<name>L1J5S2_GUITC</name>
<dbReference type="Pfam" id="PF02115">
    <property type="entry name" value="Rho_GDI"/>
    <property type="match status" value="1"/>
</dbReference>
<proteinExistence type="inferred from homology"/>
<evidence type="ECO:0000256" key="2">
    <source>
        <dbReference type="ARBA" id="ARBA00009758"/>
    </source>
</evidence>
<dbReference type="PaxDb" id="55529-EKX43430"/>
<protein>
    <recommendedName>
        <fullName evidence="8">Rho GDP-dissociation inhibitor</fullName>
    </recommendedName>
</protein>
<dbReference type="EMBL" id="JH993010">
    <property type="protein sequence ID" value="EKX43430.1"/>
    <property type="molecule type" value="Genomic_DNA"/>
</dbReference>
<dbReference type="PANTHER" id="PTHR10980">
    <property type="entry name" value="RHO GDP-DISSOCIATION INHIBITOR"/>
    <property type="match status" value="1"/>
</dbReference>
<dbReference type="OrthoDB" id="1683373at2759"/>
<dbReference type="FunFam" id="2.70.50.30:FF:000004">
    <property type="entry name" value="Rho GDP-dissociation inhibitor 1"/>
    <property type="match status" value="1"/>
</dbReference>
<dbReference type="Gene3D" id="2.70.50.30">
    <property type="entry name" value="Coagulation Factor XIII, subunit A, domain 1"/>
    <property type="match status" value="1"/>
</dbReference>
<gene>
    <name evidence="5" type="ORF">GUITHDRAFT_159794</name>
</gene>
<dbReference type="GO" id="GO:0005096">
    <property type="term" value="F:GTPase activator activity"/>
    <property type="evidence" value="ECO:0007669"/>
    <property type="project" value="UniProtKB-KW"/>
</dbReference>
<dbReference type="eggNOG" id="KOG3205">
    <property type="taxonomic scope" value="Eukaryota"/>
</dbReference>
<evidence type="ECO:0000313" key="5">
    <source>
        <dbReference type="EMBL" id="EKX43430.1"/>
    </source>
</evidence>
<evidence type="ECO:0000256" key="1">
    <source>
        <dbReference type="ARBA" id="ARBA00004496"/>
    </source>
</evidence>
<accession>L1J5S2</accession>
<dbReference type="SUPFAM" id="SSF81296">
    <property type="entry name" value="E set domains"/>
    <property type="match status" value="1"/>
</dbReference>
<reference evidence="6" key="3">
    <citation type="submission" date="2016-03" db="UniProtKB">
        <authorList>
            <consortium name="EnsemblProtists"/>
        </authorList>
    </citation>
    <scope>IDENTIFICATION</scope>
</reference>
<sequence length="215" mass="24501">MYCELSNIASHSWLQASNEDDDDKPNDGYKVPEKVGVQELLAKDQNDESLRRYKEQLLGAAAKGQLAVDPNDKRRVVITELKILFEDRPGGDITYTLNTPQDVKAMKSKPFVLKEKCNYKIQISFRVQHEIVSGLKYINKVYKAGLRLRKDEEMLGSYAPQPQPYVVTIPRQTWEEAPSGWFARGGFTANSSFADDDGVKHLEYEYAFEIKSGWS</sequence>
<dbReference type="STRING" id="905079.L1J5S2"/>
<dbReference type="AlphaFoldDB" id="L1J5S2"/>
<evidence type="ECO:0000256" key="4">
    <source>
        <dbReference type="ARBA" id="ARBA00022490"/>
    </source>
</evidence>
<comment type="subcellular location">
    <subcellularLocation>
        <location evidence="1">Cytoplasm</location>
    </subcellularLocation>
</comment>
<dbReference type="KEGG" id="gtt:GUITHDRAFT_159794"/>
<dbReference type="InterPro" id="IPR014756">
    <property type="entry name" value="Ig_E-set"/>
</dbReference>
<comment type="similarity">
    <text evidence="2">Belongs to the Rho GDI family.</text>
</comment>
<dbReference type="RefSeq" id="XP_005830410.1">
    <property type="nucleotide sequence ID" value="XM_005830353.1"/>
</dbReference>
<dbReference type="EnsemblProtists" id="EKX43430">
    <property type="protein sequence ID" value="EKX43430"/>
    <property type="gene ID" value="GUITHDRAFT_159794"/>
</dbReference>
<reference evidence="7" key="2">
    <citation type="submission" date="2012-11" db="EMBL/GenBank/DDBJ databases">
        <authorList>
            <person name="Kuo A."/>
            <person name="Curtis B.A."/>
            <person name="Tanifuji G."/>
            <person name="Burki F."/>
            <person name="Gruber A."/>
            <person name="Irimia M."/>
            <person name="Maruyama S."/>
            <person name="Arias M.C."/>
            <person name="Ball S.G."/>
            <person name="Gile G.H."/>
            <person name="Hirakawa Y."/>
            <person name="Hopkins J.F."/>
            <person name="Rensing S.A."/>
            <person name="Schmutz J."/>
            <person name="Symeonidi A."/>
            <person name="Elias M."/>
            <person name="Eveleigh R.J."/>
            <person name="Herman E.K."/>
            <person name="Klute M.J."/>
            <person name="Nakayama T."/>
            <person name="Obornik M."/>
            <person name="Reyes-Prieto A."/>
            <person name="Armbrust E.V."/>
            <person name="Aves S.J."/>
            <person name="Beiko R.G."/>
            <person name="Coutinho P."/>
            <person name="Dacks J.B."/>
            <person name="Durnford D.G."/>
            <person name="Fast N.M."/>
            <person name="Green B.R."/>
            <person name="Grisdale C."/>
            <person name="Hempe F."/>
            <person name="Henrissat B."/>
            <person name="Hoppner M.P."/>
            <person name="Ishida K.-I."/>
            <person name="Kim E."/>
            <person name="Koreny L."/>
            <person name="Kroth P.G."/>
            <person name="Liu Y."/>
            <person name="Malik S.-B."/>
            <person name="Maier U.G."/>
            <person name="McRose D."/>
            <person name="Mock T."/>
            <person name="Neilson J.A."/>
            <person name="Onodera N.T."/>
            <person name="Poole A.M."/>
            <person name="Pritham E.J."/>
            <person name="Richards T.A."/>
            <person name="Rocap G."/>
            <person name="Roy S.W."/>
            <person name="Sarai C."/>
            <person name="Schaack S."/>
            <person name="Shirato S."/>
            <person name="Slamovits C.H."/>
            <person name="Spencer D.F."/>
            <person name="Suzuki S."/>
            <person name="Worden A.Z."/>
            <person name="Zauner S."/>
            <person name="Barry K."/>
            <person name="Bell C."/>
            <person name="Bharti A.K."/>
            <person name="Crow J.A."/>
            <person name="Grimwood J."/>
            <person name="Kramer R."/>
            <person name="Lindquist E."/>
            <person name="Lucas S."/>
            <person name="Salamov A."/>
            <person name="McFadden G.I."/>
            <person name="Lane C.E."/>
            <person name="Keeling P.J."/>
            <person name="Gray M.W."/>
            <person name="Grigoriev I.V."/>
            <person name="Archibald J.M."/>
        </authorList>
    </citation>
    <scope>NUCLEOTIDE SEQUENCE</scope>
    <source>
        <strain evidence="7">CCMP2712</strain>
    </source>
</reference>
<dbReference type="HOGENOM" id="CLU_076228_1_2_1"/>
<dbReference type="GO" id="GO:0005829">
    <property type="term" value="C:cytosol"/>
    <property type="evidence" value="ECO:0007669"/>
    <property type="project" value="TreeGrafter"/>
</dbReference>
<dbReference type="InterPro" id="IPR024792">
    <property type="entry name" value="RhoGDI_dom_sf"/>
</dbReference>
<dbReference type="PANTHER" id="PTHR10980:SF3">
    <property type="entry name" value="LD16419P"/>
    <property type="match status" value="1"/>
</dbReference>
<evidence type="ECO:0000313" key="7">
    <source>
        <dbReference type="Proteomes" id="UP000011087"/>
    </source>
</evidence>